<accession>S8D894</accession>
<evidence type="ECO:0000313" key="2">
    <source>
        <dbReference type="Proteomes" id="UP000015453"/>
    </source>
</evidence>
<protein>
    <submittedName>
        <fullName evidence="1">Uncharacterized protein</fullName>
    </submittedName>
</protein>
<dbReference type="AlphaFoldDB" id="S8D894"/>
<organism evidence="1 2">
    <name type="scientific">Genlisea aurea</name>
    <dbReference type="NCBI Taxonomy" id="192259"/>
    <lineage>
        <taxon>Eukaryota</taxon>
        <taxon>Viridiplantae</taxon>
        <taxon>Streptophyta</taxon>
        <taxon>Embryophyta</taxon>
        <taxon>Tracheophyta</taxon>
        <taxon>Spermatophyta</taxon>
        <taxon>Magnoliopsida</taxon>
        <taxon>eudicotyledons</taxon>
        <taxon>Gunneridae</taxon>
        <taxon>Pentapetalae</taxon>
        <taxon>asterids</taxon>
        <taxon>lamiids</taxon>
        <taxon>Lamiales</taxon>
        <taxon>Lentibulariaceae</taxon>
        <taxon>Genlisea</taxon>
    </lineage>
</organism>
<name>S8D894_9LAMI</name>
<evidence type="ECO:0000313" key="1">
    <source>
        <dbReference type="EMBL" id="EPS58893.1"/>
    </source>
</evidence>
<gene>
    <name evidence="1" type="ORF">M569_15919</name>
</gene>
<comment type="caution">
    <text evidence="1">The sequence shown here is derived from an EMBL/GenBank/DDBJ whole genome shotgun (WGS) entry which is preliminary data.</text>
</comment>
<proteinExistence type="predicted"/>
<dbReference type="EMBL" id="AUSU01008818">
    <property type="protein sequence ID" value="EPS58893.1"/>
    <property type="molecule type" value="Genomic_DNA"/>
</dbReference>
<keyword evidence="2" id="KW-1185">Reference proteome</keyword>
<dbReference type="Proteomes" id="UP000015453">
    <property type="component" value="Unassembled WGS sequence"/>
</dbReference>
<sequence length="100" mass="11038">MGISPKFVCRKVVVKGLRISSLILIASPNTTRNAAESFATVFLFRAIVSRKFLAIFSTNTFKTPQVITPLASSNLPFFGTWILLADPLPSSLRNPLIRMI</sequence>
<reference evidence="1 2" key="1">
    <citation type="journal article" date="2013" name="BMC Genomics">
        <title>The miniature genome of a carnivorous plant Genlisea aurea contains a low number of genes and short non-coding sequences.</title>
        <authorList>
            <person name="Leushkin E.V."/>
            <person name="Sutormin R.A."/>
            <person name="Nabieva E.R."/>
            <person name="Penin A.A."/>
            <person name="Kondrashov A.S."/>
            <person name="Logacheva M.D."/>
        </authorList>
    </citation>
    <scope>NUCLEOTIDE SEQUENCE [LARGE SCALE GENOMIC DNA]</scope>
</reference>